<dbReference type="AlphaFoldDB" id="A0A291QNC9"/>
<name>A0A291QNC9_9ACTN</name>
<dbReference type="RefSeq" id="WP_098246859.1">
    <property type="nucleotide sequence ID" value="NZ_CP022685.1"/>
</dbReference>
<keyword evidence="2" id="KW-1185">Reference proteome</keyword>
<accession>A0A291QNC9</accession>
<reference evidence="1 2" key="1">
    <citation type="submission" date="2017-08" db="EMBL/GenBank/DDBJ databases">
        <title>Complete Genome Sequence of Streptomyces formicae KY5, the formicamycin producer.</title>
        <authorList>
            <person name="Holmes N.A."/>
            <person name="Devine R."/>
            <person name="Qin Z."/>
            <person name="Seipke R.F."/>
            <person name="Wilkinson B."/>
            <person name="Hutchings M.I."/>
        </authorList>
    </citation>
    <scope>NUCLEOTIDE SEQUENCE [LARGE SCALE GENOMIC DNA]</scope>
    <source>
        <strain evidence="1 2">KY5</strain>
    </source>
</reference>
<organism evidence="1 2">
    <name type="scientific">Streptomyces formicae</name>
    <dbReference type="NCBI Taxonomy" id="1616117"/>
    <lineage>
        <taxon>Bacteria</taxon>
        <taxon>Bacillati</taxon>
        <taxon>Actinomycetota</taxon>
        <taxon>Actinomycetes</taxon>
        <taxon>Kitasatosporales</taxon>
        <taxon>Streptomycetaceae</taxon>
        <taxon>Streptomyces</taxon>
    </lineage>
</organism>
<evidence type="ECO:0000313" key="1">
    <source>
        <dbReference type="EMBL" id="ATL33024.1"/>
    </source>
</evidence>
<sequence>MTDVSDASVDRLAAPTIDEAVDSAVVLDDGTPQLVIRVEPYAGMSGGDQVHLRWDTGVLRTSRVETHVVDTTEVGQSTLFTIPHPRPGAARVSYVISRATGEWRASDRLDITVRG</sequence>
<proteinExistence type="predicted"/>
<gene>
    <name evidence="1" type="ORF">KY5_8006</name>
</gene>
<dbReference type="KEGG" id="sfk:KY5_8006"/>
<evidence type="ECO:0000313" key="2">
    <source>
        <dbReference type="Proteomes" id="UP000221011"/>
    </source>
</evidence>
<dbReference type="EMBL" id="CP022685">
    <property type="protein sequence ID" value="ATL33024.1"/>
    <property type="molecule type" value="Genomic_DNA"/>
</dbReference>
<protein>
    <submittedName>
        <fullName evidence="1">Uncharacterized protein</fullName>
    </submittedName>
</protein>
<dbReference type="Proteomes" id="UP000221011">
    <property type="component" value="Chromosome"/>
</dbReference>